<name>A0A7D5KYL8_9EURY</name>
<sequence length="115" mass="13059">MTMANLKKERLANRWQYVDLGDGKVAARNTEHEWSFLLPPSLEGAESVVALDGTPVIEMWSLVMGAEIKQLPLLAESRKQEYLDEVLSLELVQTTENWNAYQGVTELHQRSIFPS</sequence>
<dbReference type="RefSeq" id="WP_179264087.1">
    <property type="nucleotide sequence ID" value="NZ_CP058601.1"/>
</dbReference>
<protein>
    <submittedName>
        <fullName evidence="1">Uncharacterized protein</fullName>
    </submittedName>
</protein>
<dbReference type="AlphaFoldDB" id="A0A7D5KYL8"/>
<gene>
    <name evidence="1" type="ORF">HYG82_20280</name>
</gene>
<dbReference type="GeneID" id="56035681"/>
<proteinExistence type="predicted"/>
<evidence type="ECO:0000313" key="1">
    <source>
        <dbReference type="EMBL" id="QLG51002.1"/>
    </source>
</evidence>
<dbReference type="EMBL" id="CP058601">
    <property type="protein sequence ID" value="QLG51002.1"/>
    <property type="molecule type" value="Genomic_DNA"/>
</dbReference>
<dbReference type="Proteomes" id="UP000509241">
    <property type="component" value="Chromosome"/>
</dbReference>
<dbReference type="KEGG" id="haly:HYG82_20280"/>
<dbReference type="OrthoDB" id="242746at2157"/>
<organism evidence="1 2">
    <name type="scientific">Natrinema halophilum</name>
    <dbReference type="NCBI Taxonomy" id="1699371"/>
    <lineage>
        <taxon>Archaea</taxon>
        <taxon>Methanobacteriati</taxon>
        <taxon>Methanobacteriota</taxon>
        <taxon>Stenosarchaea group</taxon>
        <taxon>Halobacteria</taxon>
        <taxon>Halobacteriales</taxon>
        <taxon>Natrialbaceae</taxon>
        <taxon>Natrinema</taxon>
    </lineage>
</organism>
<evidence type="ECO:0000313" key="2">
    <source>
        <dbReference type="Proteomes" id="UP000509241"/>
    </source>
</evidence>
<reference evidence="1 2" key="1">
    <citation type="submission" date="2020-07" db="EMBL/GenBank/DDBJ databases">
        <authorList>
            <person name="Cui H."/>
        </authorList>
    </citation>
    <scope>NUCLEOTIDE SEQUENCE [LARGE SCALE GENOMIC DNA]</scope>
    <source>
        <strain evidence="1 2">YPL8</strain>
    </source>
</reference>
<accession>A0A7D5KYL8</accession>
<keyword evidence="2" id="KW-1185">Reference proteome</keyword>